<gene>
    <name evidence="1" type="ORF">GALMADRAFT_232481</name>
</gene>
<evidence type="ECO:0000313" key="2">
    <source>
        <dbReference type="Proteomes" id="UP000027222"/>
    </source>
</evidence>
<dbReference type="HOGENOM" id="CLU_1686725_0_0_1"/>
<name>A0A067SFB4_GALM3</name>
<proteinExistence type="predicted"/>
<accession>A0A067SFB4</accession>
<reference evidence="2" key="1">
    <citation type="journal article" date="2014" name="Proc. Natl. Acad. Sci. U.S.A.">
        <title>Extensive sampling of basidiomycete genomes demonstrates inadequacy of the white-rot/brown-rot paradigm for wood decay fungi.</title>
        <authorList>
            <person name="Riley R."/>
            <person name="Salamov A.A."/>
            <person name="Brown D.W."/>
            <person name="Nagy L.G."/>
            <person name="Floudas D."/>
            <person name="Held B.W."/>
            <person name="Levasseur A."/>
            <person name="Lombard V."/>
            <person name="Morin E."/>
            <person name="Otillar R."/>
            <person name="Lindquist E.A."/>
            <person name="Sun H."/>
            <person name="LaButti K.M."/>
            <person name="Schmutz J."/>
            <person name="Jabbour D."/>
            <person name="Luo H."/>
            <person name="Baker S.E."/>
            <person name="Pisabarro A.G."/>
            <person name="Walton J.D."/>
            <person name="Blanchette R.A."/>
            <person name="Henrissat B."/>
            <person name="Martin F."/>
            <person name="Cullen D."/>
            <person name="Hibbett D.S."/>
            <person name="Grigoriev I.V."/>
        </authorList>
    </citation>
    <scope>NUCLEOTIDE SEQUENCE [LARGE SCALE GENOMIC DNA]</scope>
    <source>
        <strain evidence="2">CBS 339.88</strain>
    </source>
</reference>
<dbReference type="AlphaFoldDB" id="A0A067SFB4"/>
<dbReference type="OrthoDB" id="2957319at2759"/>
<organism evidence="1 2">
    <name type="scientific">Galerina marginata (strain CBS 339.88)</name>
    <dbReference type="NCBI Taxonomy" id="685588"/>
    <lineage>
        <taxon>Eukaryota</taxon>
        <taxon>Fungi</taxon>
        <taxon>Dikarya</taxon>
        <taxon>Basidiomycota</taxon>
        <taxon>Agaricomycotina</taxon>
        <taxon>Agaricomycetes</taxon>
        <taxon>Agaricomycetidae</taxon>
        <taxon>Agaricales</taxon>
        <taxon>Agaricineae</taxon>
        <taxon>Strophariaceae</taxon>
        <taxon>Galerina</taxon>
    </lineage>
</organism>
<evidence type="ECO:0000313" key="1">
    <source>
        <dbReference type="EMBL" id="KDR66419.1"/>
    </source>
</evidence>
<sequence>MSHPYSGSAGYIYANEYLEEDNQPIPRSYYYRQTEWMPVPSPTPRISSPVQVPLRSSGQRFISAPHLPPPTSFKTDHYKTFSASSTVSTVPKSSVTTAYTYESMRVRFDTPNQHIVAWRRQVKAVKRRIQRFRQRVSGLLTPNWITTPHPRLSMIG</sequence>
<keyword evidence="2" id="KW-1185">Reference proteome</keyword>
<dbReference type="EMBL" id="KL142423">
    <property type="protein sequence ID" value="KDR66419.1"/>
    <property type="molecule type" value="Genomic_DNA"/>
</dbReference>
<dbReference type="Proteomes" id="UP000027222">
    <property type="component" value="Unassembled WGS sequence"/>
</dbReference>
<protein>
    <submittedName>
        <fullName evidence="1">Uncharacterized protein</fullName>
    </submittedName>
</protein>